<protein>
    <submittedName>
        <fullName evidence="2">Uncharacterized protein</fullName>
    </submittedName>
</protein>
<dbReference type="EMBL" id="JAATEJ010000001">
    <property type="protein sequence ID" value="NJP42295.1"/>
    <property type="molecule type" value="Genomic_DNA"/>
</dbReference>
<evidence type="ECO:0000256" key="1">
    <source>
        <dbReference type="SAM" id="MobiDB-lite"/>
    </source>
</evidence>
<sequence length="65" mass="6934">MGFGLPLRGPVEPEVSTAPTLTYRATNGDEVQVDEQAPTAARERAIARGLLLHALSLIDAADRPH</sequence>
<accession>A0ABX0ZF22</accession>
<feature type="region of interest" description="Disordered" evidence="1">
    <location>
        <begin position="1"/>
        <end position="20"/>
    </location>
</feature>
<comment type="caution">
    <text evidence="2">The sequence shown here is derived from an EMBL/GenBank/DDBJ whole genome shotgun (WGS) entry which is preliminary data.</text>
</comment>
<dbReference type="Proteomes" id="UP000734511">
    <property type="component" value="Unassembled WGS sequence"/>
</dbReference>
<keyword evidence="3" id="KW-1185">Reference proteome</keyword>
<proteinExistence type="predicted"/>
<name>A0ABX0ZF22_9ACTN</name>
<evidence type="ECO:0000313" key="2">
    <source>
        <dbReference type="EMBL" id="NJP42295.1"/>
    </source>
</evidence>
<organism evidence="2 3">
    <name type="scientific">Actinacidiphila epipremni</name>
    <dbReference type="NCBI Taxonomy" id="2053013"/>
    <lineage>
        <taxon>Bacteria</taxon>
        <taxon>Bacillati</taxon>
        <taxon>Actinomycetota</taxon>
        <taxon>Actinomycetes</taxon>
        <taxon>Kitasatosporales</taxon>
        <taxon>Streptomycetaceae</taxon>
        <taxon>Actinacidiphila</taxon>
    </lineage>
</organism>
<dbReference type="RefSeq" id="WP_167981128.1">
    <property type="nucleotide sequence ID" value="NZ_JAATEJ010000001.1"/>
</dbReference>
<gene>
    <name evidence="2" type="ORF">HCN08_02520</name>
</gene>
<evidence type="ECO:0000313" key="3">
    <source>
        <dbReference type="Proteomes" id="UP000734511"/>
    </source>
</evidence>
<reference evidence="2 3" key="1">
    <citation type="submission" date="2020-03" db="EMBL/GenBank/DDBJ databases">
        <title>WGS of actinomycetes isolated from Thailand.</title>
        <authorList>
            <person name="Thawai C."/>
        </authorList>
    </citation>
    <scope>NUCLEOTIDE SEQUENCE [LARGE SCALE GENOMIC DNA]</scope>
    <source>
        <strain evidence="2 3">PRB2-1</strain>
    </source>
</reference>